<dbReference type="PROSITE" id="PS50157">
    <property type="entry name" value="ZINC_FINGER_C2H2_2"/>
    <property type="match status" value="11"/>
</dbReference>
<dbReference type="InterPro" id="IPR036236">
    <property type="entry name" value="Znf_C2H2_sf"/>
</dbReference>
<reference evidence="12 13" key="1">
    <citation type="submission" date="2024-04" db="EMBL/GenBank/DDBJ databases">
        <authorList>
            <person name="Waldvogel A.-M."/>
            <person name="Schoenle A."/>
        </authorList>
    </citation>
    <scope>NUCLEOTIDE SEQUENCE [LARGE SCALE GENOMIC DNA]</scope>
</reference>
<gene>
    <name evidence="12" type="ORF">KC01_LOCUS31172</name>
</gene>
<evidence type="ECO:0000256" key="5">
    <source>
        <dbReference type="ARBA" id="ARBA00022833"/>
    </source>
</evidence>
<dbReference type="Gene3D" id="3.30.160.60">
    <property type="entry name" value="Classic Zinc Finger"/>
    <property type="match status" value="9"/>
</dbReference>
<dbReference type="PANTHER" id="PTHR47772">
    <property type="entry name" value="ZINC FINGER PROTEIN 200"/>
    <property type="match status" value="1"/>
</dbReference>
<keyword evidence="7" id="KW-0238">DNA-binding</keyword>
<feature type="domain" description="C2H2-type" evidence="11">
    <location>
        <begin position="37"/>
        <end position="64"/>
    </location>
</feature>
<dbReference type="PANTHER" id="PTHR47772:SF12">
    <property type="entry name" value="RB-ASSOCIATED KRAB ZINC FINGER-RELATED"/>
    <property type="match status" value="1"/>
</dbReference>
<accession>A0AAV2LND6</accession>
<keyword evidence="13" id="KW-1185">Reference proteome</keyword>
<dbReference type="AlphaFoldDB" id="A0AAV2LND6"/>
<keyword evidence="6" id="KW-0805">Transcription regulation</keyword>
<evidence type="ECO:0000256" key="1">
    <source>
        <dbReference type="ARBA" id="ARBA00004123"/>
    </source>
</evidence>
<evidence type="ECO:0000313" key="13">
    <source>
        <dbReference type="Proteomes" id="UP001497482"/>
    </source>
</evidence>
<evidence type="ECO:0000256" key="6">
    <source>
        <dbReference type="ARBA" id="ARBA00023015"/>
    </source>
</evidence>
<dbReference type="Pfam" id="PF12874">
    <property type="entry name" value="zf-met"/>
    <property type="match status" value="1"/>
</dbReference>
<sequence>MFWVKLPKSQKEQIPEAFLDGLSLKSHRLLHTGRKLHPCEYCGKLFQSPAKVLRHYNVHMKDKASKQVQTVTLSEDDKTTFLNINVKEETGSTPISSYTSDDQQGAAFTCETCGEASSTLANLQIHQRLHTGKKIHSCRFCGKPNVCQNCGKTYKSKTALKRHQQQEALKAKTAAIVKKEEEPDLTCHKCGKEFTDNKKLRIHDRIHRKPNICKYCGRVFLKPSHLIRHERVHTGEKPFQCQECGKSFHLSYLLKSHQNSHSGERPYVCEVCGKGFSSAQTRSSHKKYVHAKPEERSVCTICGKVYRSDSGLRTHMLRHTSDIITGTEINPTADKDVAEDAALKPAPKIFACIKCGKTFSAFLKLRLHLRVHTGRRVHPCRDCPRVFLSPSLLKQHAMTHSDHMHTCEHCGKSFKNIRVYQDHRNLHTKELMRPCETCNRVFWTRNSYVCHVKRCPQPRSKKQTGQGHPHCSA</sequence>
<feature type="domain" description="C2H2-type" evidence="11">
    <location>
        <begin position="185"/>
        <end position="212"/>
    </location>
</feature>
<dbReference type="FunFam" id="3.30.160.60:FF:001119">
    <property type="entry name" value="zinc finger protein 408"/>
    <property type="match status" value="1"/>
</dbReference>
<dbReference type="PROSITE" id="PS00028">
    <property type="entry name" value="ZINC_FINGER_C2H2_1"/>
    <property type="match status" value="8"/>
</dbReference>
<evidence type="ECO:0000256" key="7">
    <source>
        <dbReference type="ARBA" id="ARBA00023125"/>
    </source>
</evidence>
<name>A0AAV2LND6_KNICA</name>
<feature type="domain" description="C2H2-type" evidence="11">
    <location>
        <begin position="145"/>
        <end position="172"/>
    </location>
</feature>
<protein>
    <recommendedName>
        <fullName evidence="11">C2H2-type domain-containing protein</fullName>
    </recommendedName>
</protein>
<evidence type="ECO:0000259" key="11">
    <source>
        <dbReference type="PROSITE" id="PS50157"/>
    </source>
</evidence>
<feature type="domain" description="C2H2-type" evidence="11">
    <location>
        <begin position="297"/>
        <end position="324"/>
    </location>
</feature>
<dbReference type="FunFam" id="3.30.160.60:FF:000045">
    <property type="entry name" value="ZFP69 zinc finger protein B"/>
    <property type="match status" value="1"/>
</dbReference>
<dbReference type="InterPro" id="IPR050636">
    <property type="entry name" value="C2H2-ZF_domain-containing"/>
</dbReference>
<feature type="domain" description="C2H2-type" evidence="11">
    <location>
        <begin position="239"/>
        <end position="266"/>
    </location>
</feature>
<comment type="subcellular location">
    <subcellularLocation>
        <location evidence="1">Nucleus</location>
    </subcellularLocation>
</comment>
<evidence type="ECO:0000313" key="12">
    <source>
        <dbReference type="EMBL" id="CAL1603494.1"/>
    </source>
</evidence>
<organism evidence="12 13">
    <name type="scientific">Knipowitschia caucasica</name>
    <name type="common">Caucasian dwarf goby</name>
    <name type="synonym">Pomatoschistus caucasicus</name>
    <dbReference type="NCBI Taxonomy" id="637954"/>
    <lineage>
        <taxon>Eukaryota</taxon>
        <taxon>Metazoa</taxon>
        <taxon>Chordata</taxon>
        <taxon>Craniata</taxon>
        <taxon>Vertebrata</taxon>
        <taxon>Euteleostomi</taxon>
        <taxon>Actinopterygii</taxon>
        <taxon>Neopterygii</taxon>
        <taxon>Teleostei</taxon>
        <taxon>Neoteleostei</taxon>
        <taxon>Acanthomorphata</taxon>
        <taxon>Gobiaria</taxon>
        <taxon>Gobiiformes</taxon>
        <taxon>Gobioidei</taxon>
        <taxon>Gobiidae</taxon>
        <taxon>Gobiinae</taxon>
        <taxon>Knipowitschia</taxon>
    </lineage>
</organism>
<feature type="domain" description="C2H2-type" evidence="11">
    <location>
        <begin position="211"/>
        <end position="238"/>
    </location>
</feature>
<keyword evidence="5" id="KW-0862">Zinc</keyword>
<keyword evidence="8" id="KW-0804">Transcription</keyword>
<dbReference type="GO" id="GO:0008270">
    <property type="term" value="F:zinc ion binding"/>
    <property type="evidence" value="ECO:0007669"/>
    <property type="project" value="UniProtKB-KW"/>
</dbReference>
<evidence type="ECO:0000256" key="8">
    <source>
        <dbReference type="ARBA" id="ARBA00023163"/>
    </source>
</evidence>
<feature type="domain" description="C2H2-type" evidence="11">
    <location>
        <begin position="108"/>
        <end position="135"/>
    </location>
</feature>
<keyword evidence="4 10" id="KW-0863">Zinc-finger</keyword>
<evidence type="ECO:0000256" key="3">
    <source>
        <dbReference type="ARBA" id="ARBA00022737"/>
    </source>
</evidence>
<evidence type="ECO:0000256" key="4">
    <source>
        <dbReference type="ARBA" id="ARBA00022771"/>
    </source>
</evidence>
<feature type="domain" description="C2H2-type" evidence="11">
    <location>
        <begin position="405"/>
        <end position="432"/>
    </location>
</feature>
<keyword evidence="3" id="KW-0677">Repeat</keyword>
<keyword evidence="2" id="KW-0479">Metal-binding</keyword>
<keyword evidence="9" id="KW-0539">Nucleus</keyword>
<dbReference type="GO" id="GO:0005634">
    <property type="term" value="C:nucleus"/>
    <property type="evidence" value="ECO:0007669"/>
    <property type="project" value="UniProtKB-SubCell"/>
</dbReference>
<dbReference type="EMBL" id="OZ035826">
    <property type="protein sequence ID" value="CAL1603494.1"/>
    <property type="molecule type" value="Genomic_DNA"/>
</dbReference>
<feature type="domain" description="C2H2-type" evidence="11">
    <location>
        <begin position="267"/>
        <end position="295"/>
    </location>
</feature>
<proteinExistence type="predicted"/>
<evidence type="ECO:0000256" key="10">
    <source>
        <dbReference type="PROSITE-ProRule" id="PRU00042"/>
    </source>
</evidence>
<dbReference type="SMART" id="SM00355">
    <property type="entry name" value="ZnF_C2H2"/>
    <property type="match status" value="12"/>
</dbReference>
<dbReference type="Pfam" id="PF00096">
    <property type="entry name" value="zf-C2H2"/>
    <property type="match status" value="6"/>
</dbReference>
<dbReference type="FunFam" id="3.30.160.60:FF:000446">
    <property type="entry name" value="Zinc finger protein"/>
    <property type="match status" value="1"/>
</dbReference>
<feature type="domain" description="C2H2-type" evidence="11">
    <location>
        <begin position="350"/>
        <end position="377"/>
    </location>
</feature>
<dbReference type="SUPFAM" id="SSF57667">
    <property type="entry name" value="beta-beta-alpha zinc fingers"/>
    <property type="match status" value="7"/>
</dbReference>
<dbReference type="Proteomes" id="UP001497482">
    <property type="component" value="Chromosome 4"/>
</dbReference>
<evidence type="ECO:0000256" key="9">
    <source>
        <dbReference type="ARBA" id="ARBA00023242"/>
    </source>
</evidence>
<evidence type="ECO:0000256" key="2">
    <source>
        <dbReference type="ARBA" id="ARBA00022723"/>
    </source>
</evidence>
<dbReference type="GO" id="GO:0003677">
    <property type="term" value="F:DNA binding"/>
    <property type="evidence" value="ECO:0007669"/>
    <property type="project" value="UniProtKB-KW"/>
</dbReference>
<feature type="domain" description="C2H2-type" evidence="11">
    <location>
        <begin position="378"/>
        <end position="405"/>
    </location>
</feature>
<dbReference type="InterPro" id="IPR013087">
    <property type="entry name" value="Znf_C2H2_type"/>
</dbReference>